<evidence type="ECO:0000313" key="1">
    <source>
        <dbReference type="EMBL" id="KAK2193408.1"/>
    </source>
</evidence>
<reference evidence="1" key="1">
    <citation type="journal article" date="2023" name="Mol. Biol. Evol.">
        <title>Third-Generation Sequencing Reveals the Adaptive Role of the Epigenome in Three Deep-Sea Polychaetes.</title>
        <authorList>
            <person name="Perez M."/>
            <person name="Aroh O."/>
            <person name="Sun Y."/>
            <person name="Lan Y."/>
            <person name="Juniper S.K."/>
            <person name="Young C.R."/>
            <person name="Angers B."/>
            <person name="Qian P.Y."/>
        </authorList>
    </citation>
    <scope>NUCLEOTIDE SEQUENCE</scope>
    <source>
        <strain evidence="1">R07B-5</strain>
    </source>
</reference>
<dbReference type="EMBL" id="JAODUO010000013">
    <property type="protein sequence ID" value="KAK2193408.1"/>
    <property type="molecule type" value="Genomic_DNA"/>
</dbReference>
<protein>
    <submittedName>
        <fullName evidence="1">Uncharacterized protein</fullName>
    </submittedName>
</protein>
<proteinExistence type="predicted"/>
<comment type="caution">
    <text evidence="1">The sequence shown here is derived from an EMBL/GenBank/DDBJ whole genome shotgun (WGS) entry which is preliminary data.</text>
</comment>
<gene>
    <name evidence="1" type="ORF">NP493_13g06015</name>
</gene>
<dbReference type="AlphaFoldDB" id="A0AAD9PF63"/>
<accession>A0AAD9PF63</accession>
<evidence type="ECO:0000313" key="2">
    <source>
        <dbReference type="Proteomes" id="UP001209878"/>
    </source>
</evidence>
<sequence>MLYSSSRVSHSQKWHTNICIMTHTSFIYTYSNAVGHPRVSRDSRDIGHSDSRPLLAPNTVGLTACSGSQKHCLLRIRHDVCGLQVLTECVLLCMKGSLSPLKKGLLFSRKNEWLVACTQYIYIDIYVTF</sequence>
<organism evidence="1 2">
    <name type="scientific">Ridgeia piscesae</name>
    <name type="common">Tubeworm</name>
    <dbReference type="NCBI Taxonomy" id="27915"/>
    <lineage>
        <taxon>Eukaryota</taxon>
        <taxon>Metazoa</taxon>
        <taxon>Spiralia</taxon>
        <taxon>Lophotrochozoa</taxon>
        <taxon>Annelida</taxon>
        <taxon>Polychaeta</taxon>
        <taxon>Sedentaria</taxon>
        <taxon>Canalipalpata</taxon>
        <taxon>Sabellida</taxon>
        <taxon>Siboglinidae</taxon>
        <taxon>Ridgeia</taxon>
    </lineage>
</organism>
<keyword evidence="2" id="KW-1185">Reference proteome</keyword>
<dbReference type="Proteomes" id="UP001209878">
    <property type="component" value="Unassembled WGS sequence"/>
</dbReference>
<name>A0AAD9PF63_RIDPI</name>